<dbReference type="EMBL" id="LJOD01000006">
    <property type="protein sequence ID" value="KPE51259.1"/>
    <property type="molecule type" value="Genomic_DNA"/>
</dbReference>
<comment type="caution">
    <text evidence="1">The sequence shown here is derived from an EMBL/GenBank/DDBJ whole genome shotgun (WGS) entry which is preliminary data.</text>
</comment>
<name>A0A0N1KRZ7_CHRID</name>
<dbReference type="OrthoDB" id="1495973at2"/>
<reference evidence="2" key="2">
    <citation type="submission" date="2015-09" db="EMBL/GenBank/DDBJ databases">
        <title>Draft genome sequence of a multidrug-resistant Chryseobacterium indologenes isolate from Malaysia.</title>
        <authorList>
            <person name="Yu C.Y."/>
            <person name="Ang G.Y."/>
            <person name="Chan K.-G."/>
        </authorList>
    </citation>
    <scope>NUCLEOTIDE SEQUENCE [LARGE SCALE GENOMIC DNA]</scope>
    <source>
        <strain evidence="2">CI_885</strain>
    </source>
</reference>
<reference evidence="1 2" key="1">
    <citation type="journal article" date="2015" name="Genom Data">
        <title>Draft genome sequence of a multidrug-resistant Chryseobacterium indologenes isolate from Malaysia.</title>
        <authorList>
            <person name="Yu C.Y."/>
            <person name="Ang G.Y."/>
            <person name="Cheng H.J."/>
            <person name="Cheong Y.M."/>
            <person name="Yin W.F."/>
            <person name="Chan K.G."/>
        </authorList>
    </citation>
    <scope>NUCLEOTIDE SEQUENCE [LARGE SCALE GENOMIC DNA]</scope>
    <source>
        <strain evidence="1 2">CI_885</strain>
    </source>
</reference>
<evidence type="ECO:0000313" key="1">
    <source>
        <dbReference type="EMBL" id="KPE51259.1"/>
    </source>
</evidence>
<sequence length="92" mass="10600">MTINQEMVSAYKECLANPKKHNLSFPSLREIFLPSDIAVAKHIVFEKYQIIIGREIPKLIFYIILDEVFPQKKADDGNLGWCLEFEAINSSK</sequence>
<dbReference type="PATRIC" id="fig|253.9.peg.4107"/>
<dbReference type="Proteomes" id="UP000037953">
    <property type="component" value="Unassembled WGS sequence"/>
</dbReference>
<protein>
    <submittedName>
        <fullName evidence="1">Uncharacterized protein</fullName>
    </submittedName>
</protein>
<gene>
    <name evidence="1" type="ORF">AOB46_11390</name>
</gene>
<dbReference type="AlphaFoldDB" id="A0A0N1KRZ7"/>
<organism evidence="1 2">
    <name type="scientific">Chryseobacterium indologenes</name>
    <name type="common">Flavobacterium indologenes</name>
    <dbReference type="NCBI Taxonomy" id="253"/>
    <lineage>
        <taxon>Bacteria</taxon>
        <taxon>Pseudomonadati</taxon>
        <taxon>Bacteroidota</taxon>
        <taxon>Flavobacteriia</taxon>
        <taxon>Flavobacteriales</taxon>
        <taxon>Weeksellaceae</taxon>
        <taxon>Chryseobacterium group</taxon>
        <taxon>Chryseobacterium</taxon>
    </lineage>
</organism>
<proteinExistence type="predicted"/>
<accession>A0A0N1KRZ7</accession>
<evidence type="ECO:0000313" key="2">
    <source>
        <dbReference type="Proteomes" id="UP000037953"/>
    </source>
</evidence>
<dbReference type="RefSeq" id="WP_062699372.1">
    <property type="nucleotide sequence ID" value="NZ_LJOD01000006.1"/>
</dbReference>